<dbReference type="Gene3D" id="3.40.50.1820">
    <property type="entry name" value="alpha/beta hydrolase"/>
    <property type="match status" value="1"/>
</dbReference>
<sequence>MSAAVLTGAGVASADDTAPSTADTRASSGSDDEAKVNQTKADDTKADDTKADDTKADDKEADETEADETEADETEADETEADETEADEVDGNDPPDTFGEVEPVADPGPSNGDGNGQDRGSLDMAAPEPGVGSSDSPAEIDSDTNVDTADMWEEPDAAEGVPSVFLTGIETDLGSPEGAAVMRRAAVESPSIVTGLLNLFEALDNIGTAFYNLYTGTMQFLAGPARAPFGSRVRVETSSLTIGSGVVVPADWYFPPGRVEPKGLVYLQHGMLATSAFYSATAAHLAEKTHSIVVVPTLTWNIFDAAGYPLMLSHTHRAIAELFAGDRAALTESAQRAGYNKDLPTKVVLVGHSAGGGLVAGTARYMVERGSGGNLAGVLMLDGAGFGGRLSVDLAKIPESIPVYNLAADPDTWNNYGDASRRLHGARPDTFNGIVIDGGRHSDAMQSSSPLVQMAAYFATGFSTPWHIAINQALASGWIGDMLSGTYTPRLYASSGSVTQIAAGLLSRVRSVPASSGSYGSGGVCVDEPFTSVCPSPPERKMAR</sequence>
<gene>
    <name evidence="2" type="ORF">AWC12_07040</name>
</gene>
<organism evidence="2 3">
    <name type="scientific">Mycolicibacterium iranicum</name>
    <name type="common">Mycobacterium iranicum</name>
    <dbReference type="NCBI Taxonomy" id="912594"/>
    <lineage>
        <taxon>Bacteria</taxon>
        <taxon>Bacillati</taxon>
        <taxon>Actinomycetota</taxon>
        <taxon>Actinomycetes</taxon>
        <taxon>Mycobacteriales</taxon>
        <taxon>Mycobacteriaceae</taxon>
        <taxon>Mycolicibacterium</taxon>
    </lineage>
</organism>
<reference evidence="2 3" key="1">
    <citation type="submission" date="2016-01" db="EMBL/GenBank/DDBJ databases">
        <title>The new phylogeny of the genus Mycobacterium.</title>
        <authorList>
            <person name="Tarcisio F."/>
            <person name="Conor M."/>
            <person name="Antonella G."/>
            <person name="Elisabetta G."/>
            <person name="Giulia F.S."/>
            <person name="Sara T."/>
            <person name="Anna F."/>
            <person name="Clotilde B."/>
            <person name="Roberto B."/>
            <person name="Veronica D.S."/>
            <person name="Fabio R."/>
            <person name="Monica P."/>
            <person name="Olivier J."/>
            <person name="Enrico T."/>
            <person name="Nicola S."/>
        </authorList>
    </citation>
    <scope>NUCLEOTIDE SEQUENCE [LARGE SCALE GENOMIC DNA]</scope>
    <source>
        <strain evidence="2 3">DSM 45541</strain>
    </source>
</reference>
<evidence type="ECO:0000313" key="3">
    <source>
        <dbReference type="Proteomes" id="UP000193622"/>
    </source>
</evidence>
<dbReference type="SUPFAM" id="SSF53474">
    <property type="entry name" value="alpha/beta-Hydrolases"/>
    <property type="match status" value="1"/>
</dbReference>
<feature type="compositionally biased region" description="Basic and acidic residues" evidence="1">
    <location>
        <begin position="32"/>
        <end position="58"/>
    </location>
</feature>
<dbReference type="AlphaFoldDB" id="A0A1X1WVE5"/>
<dbReference type="EMBL" id="LQPC01000020">
    <property type="protein sequence ID" value="ORV90499.1"/>
    <property type="molecule type" value="Genomic_DNA"/>
</dbReference>
<evidence type="ECO:0000256" key="1">
    <source>
        <dbReference type="SAM" id="MobiDB-lite"/>
    </source>
</evidence>
<feature type="region of interest" description="Disordered" evidence="1">
    <location>
        <begin position="1"/>
        <end position="143"/>
    </location>
</feature>
<accession>A0A1X1WVE5</accession>
<feature type="compositionally biased region" description="Acidic residues" evidence="1">
    <location>
        <begin position="59"/>
        <end position="93"/>
    </location>
</feature>
<dbReference type="Proteomes" id="UP000193622">
    <property type="component" value="Unassembled WGS sequence"/>
</dbReference>
<evidence type="ECO:0000313" key="2">
    <source>
        <dbReference type="EMBL" id="ORV90499.1"/>
    </source>
</evidence>
<name>A0A1X1WVE5_MYCIR</name>
<proteinExistence type="predicted"/>
<comment type="caution">
    <text evidence="2">The sequence shown here is derived from an EMBL/GenBank/DDBJ whole genome shotgun (WGS) entry which is preliminary data.</text>
</comment>
<dbReference type="InterPro" id="IPR029058">
    <property type="entry name" value="AB_hydrolase_fold"/>
</dbReference>
<feature type="compositionally biased region" description="Low complexity" evidence="1">
    <location>
        <begin position="12"/>
        <end position="28"/>
    </location>
</feature>
<protein>
    <submittedName>
        <fullName evidence="2">Uncharacterized protein</fullName>
    </submittedName>
</protein>